<sequence length="53" mass="6551">MLGRTTRTRMRLWSWMTMARKMRLKVSIVELVIIHQFYDMFVYLCWLIALDLL</sequence>
<feature type="transmembrane region" description="Helical" evidence="1">
    <location>
        <begin position="28"/>
        <end position="49"/>
    </location>
</feature>
<protein>
    <submittedName>
        <fullName evidence="2">Uncharacterized protein</fullName>
    </submittedName>
</protein>
<reference evidence="2 3" key="1">
    <citation type="journal article" date="2018" name="Nat. Genet.">
        <title>The Rosa genome provides new insights in the design of modern roses.</title>
        <authorList>
            <person name="Bendahmane M."/>
        </authorList>
    </citation>
    <scope>NUCLEOTIDE SEQUENCE [LARGE SCALE GENOMIC DNA]</scope>
    <source>
        <strain evidence="3">cv. Old Blush</strain>
    </source>
</reference>
<dbReference type="EMBL" id="PDCK01000039">
    <property type="protein sequence ID" value="PRQ60195.1"/>
    <property type="molecule type" value="Genomic_DNA"/>
</dbReference>
<accession>A0A2P6SNB6</accession>
<keyword evidence="1" id="KW-0472">Membrane</keyword>
<keyword evidence="1" id="KW-0812">Transmembrane</keyword>
<dbReference type="Proteomes" id="UP000238479">
    <property type="component" value="Chromosome 1"/>
</dbReference>
<organism evidence="2 3">
    <name type="scientific">Rosa chinensis</name>
    <name type="common">China rose</name>
    <dbReference type="NCBI Taxonomy" id="74649"/>
    <lineage>
        <taxon>Eukaryota</taxon>
        <taxon>Viridiplantae</taxon>
        <taxon>Streptophyta</taxon>
        <taxon>Embryophyta</taxon>
        <taxon>Tracheophyta</taxon>
        <taxon>Spermatophyta</taxon>
        <taxon>Magnoliopsida</taxon>
        <taxon>eudicotyledons</taxon>
        <taxon>Gunneridae</taxon>
        <taxon>Pentapetalae</taxon>
        <taxon>rosids</taxon>
        <taxon>fabids</taxon>
        <taxon>Rosales</taxon>
        <taxon>Rosaceae</taxon>
        <taxon>Rosoideae</taxon>
        <taxon>Rosoideae incertae sedis</taxon>
        <taxon>Rosa</taxon>
    </lineage>
</organism>
<dbReference type="AlphaFoldDB" id="A0A2P6SNB6"/>
<evidence type="ECO:0000256" key="1">
    <source>
        <dbReference type="SAM" id="Phobius"/>
    </source>
</evidence>
<proteinExistence type="predicted"/>
<dbReference type="Gramene" id="PRQ60195">
    <property type="protein sequence ID" value="PRQ60195"/>
    <property type="gene ID" value="RchiOBHm_Chr1g0378541"/>
</dbReference>
<keyword evidence="3" id="KW-1185">Reference proteome</keyword>
<name>A0A2P6SNB6_ROSCH</name>
<evidence type="ECO:0000313" key="3">
    <source>
        <dbReference type="Proteomes" id="UP000238479"/>
    </source>
</evidence>
<evidence type="ECO:0000313" key="2">
    <source>
        <dbReference type="EMBL" id="PRQ60195.1"/>
    </source>
</evidence>
<keyword evidence="1" id="KW-1133">Transmembrane helix</keyword>
<gene>
    <name evidence="2" type="ORF">RchiOBHm_Chr1g0378541</name>
</gene>
<comment type="caution">
    <text evidence="2">The sequence shown here is derived from an EMBL/GenBank/DDBJ whole genome shotgun (WGS) entry which is preliminary data.</text>
</comment>